<evidence type="ECO:0000313" key="8">
    <source>
        <dbReference type="EMBL" id="MCL9817663.1"/>
    </source>
</evidence>
<evidence type="ECO:0000256" key="6">
    <source>
        <dbReference type="SAM" id="Phobius"/>
    </source>
</evidence>
<dbReference type="GO" id="GO:0005886">
    <property type="term" value="C:plasma membrane"/>
    <property type="evidence" value="ECO:0007669"/>
    <property type="project" value="UniProtKB-SubCell"/>
</dbReference>
<feature type="domain" description="ABC3 transporter permease C-terminal" evidence="7">
    <location>
        <begin position="296"/>
        <end position="412"/>
    </location>
</feature>
<evidence type="ECO:0000256" key="3">
    <source>
        <dbReference type="ARBA" id="ARBA00022692"/>
    </source>
</evidence>
<feature type="transmembrane region" description="Helical" evidence="6">
    <location>
        <begin position="291"/>
        <end position="311"/>
    </location>
</feature>
<evidence type="ECO:0000256" key="5">
    <source>
        <dbReference type="ARBA" id="ARBA00023136"/>
    </source>
</evidence>
<dbReference type="RefSeq" id="WP_250584925.1">
    <property type="nucleotide sequence ID" value="NZ_JAKRVX010000005.1"/>
</dbReference>
<proteinExistence type="predicted"/>
<comment type="caution">
    <text evidence="8">The sequence shown here is derived from an EMBL/GenBank/DDBJ whole genome shotgun (WGS) entry which is preliminary data.</text>
</comment>
<dbReference type="InterPro" id="IPR003838">
    <property type="entry name" value="ABC3_permease_C"/>
</dbReference>
<evidence type="ECO:0000256" key="4">
    <source>
        <dbReference type="ARBA" id="ARBA00022989"/>
    </source>
</evidence>
<comment type="subcellular location">
    <subcellularLocation>
        <location evidence="1">Cell membrane</location>
        <topology evidence="1">Multi-pass membrane protein</topology>
    </subcellularLocation>
</comment>
<protein>
    <submittedName>
        <fullName evidence="8">ABC transporter permease</fullName>
    </submittedName>
</protein>
<evidence type="ECO:0000259" key="7">
    <source>
        <dbReference type="Pfam" id="PF02687"/>
    </source>
</evidence>
<evidence type="ECO:0000256" key="1">
    <source>
        <dbReference type="ARBA" id="ARBA00004651"/>
    </source>
</evidence>
<reference evidence="8" key="2">
    <citation type="submission" date="2022-02" db="EMBL/GenBank/DDBJ databases">
        <authorList>
            <person name="Elcheninov A.G."/>
            <person name="Sorokin D.Y."/>
            <person name="Kublanov I.V."/>
        </authorList>
    </citation>
    <scope>NUCLEOTIDE SEQUENCE</scope>
    <source>
        <strain evidence="8">AArc-St2</strain>
    </source>
</reference>
<gene>
    <name evidence="8" type="ORF">AArcSt2_11970</name>
</gene>
<feature type="transmembrane region" description="Helical" evidence="6">
    <location>
        <begin position="41"/>
        <end position="66"/>
    </location>
</feature>
<evidence type="ECO:0000256" key="2">
    <source>
        <dbReference type="ARBA" id="ARBA00022475"/>
    </source>
</evidence>
<name>A0AAE3K933_9EURY</name>
<feature type="transmembrane region" description="Helical" evidence="6">
    <location>
        <begin position="387"/>
        <end position="410"/>
    </location>
</feature>
<keyword evidence="3 6" id="KW-0812">Transmembrane</keyword>
<feature type="transmembrane region" description="Helical" evidence="6">
    <location>
        <begin position="346"/>
        <end position="367"/>
    </location>
</feature>
<dbReference type="AlphaFoldDB" id="A0AAE3K933"/>
<keyword evidence="5 6" id="KW-0472">Membrane</keyword>
<keyword evidence="9" id="KW-1185">Reference proteome</keyword>
<organism evidence="8 9">
    <name type="scientific">Natronocalculus amylovorans</name>
    <dbReference type="NCBI Taxonomy" id="2917812"/>
    <lineage>
        <taxon>Archaea</taxon>
        <taxon>Methanobacteriati</taxon>
        <taxon>Methanobacteriota</taxon>
        <taxon>Stenosarchaea group</taxon>
        <taxon>Halobacteria</taxon>
        <taxon>Halobacteriales</taxon>
        <taxon>Haloferacaceae</taxon>
        <taxon>Natronocalculus</taxon>
    </lineage>
</organism>
<dbReference type="InterPro" id="IPR051125">
    <property type="entry name" value="ABC-4/HrtB_transporter"/>
</dbReference>
<dbReference type="Pfam" id="PF02687">
    <property type="entry name" value="FtsX"/>
    <property type="match status" value="1"/>
</dbReference>
<reference evidence="8" key="1">
    <citation type="journal article" date="2022" name="Syst. Appl. Microbiol.">
        <title>Natronocalculus amylovorans gen. nov., sp. nov., and Natranaeroarchaeum aerophilus sp. nov., dominant culturable amylolytic natronoarchaea from hypersaline soda lakes in southwestern Siberia.</title>
        <authorList>
            <person name="Sorokin D.Y."/>
            <person name="Elcheninov A.G."/>
            <person name="Khizhniak T.V."/>
            <person name="Koenen M."/>
            <person name="Bale N.J."/>
            <person name="Damste J.S.S."/>
            <person name="Kublanov I.V."/>
        </authorList>
    </citation>
    <scope>NUCLEOTIDE SEQUENCE</scope>
    <source>
        <strain evidence="8">AArc-St2</strain>
    </source>
</reference>
<dbReference type="PANTHER" id="PTHR43738:SF2">
    <property type="entry name" value="ABC TRANSPORTER PERMEASE"/>
    <property type="match status" value="1"/>
</dbReference>
<dbReference type="Proteomes" id="UP001203207">
    <property type="component" value="Unassembled WGS sequence"/>
</dbReference>
<dbReference type="PANTHER" id="PTHR43738">
    <property type="entry name" value="ABC TRANSPORTER, MEMBRANE PROTEIN"/>
    <property type="match status" value="1"/>
</dbReference>
<sequence length="421" mass="44071">MAGDIPTPGRIPATVRRITATIAIAAKRAIVQARGSDAGRFWSRVGGVALAVALMLVVTGIGVGIATQSTVYSDDVDYWITPDTPGESSVLVDTDAPQFGSVHPTAERITGFEDVEYATPVLTQVVRLQAPDEASEYVLAIGVVGNESLEHVSDVTTTGLTPGDPYYNDGGYDGEWTGEMVFSDGAASLLGVQTGDEISVQRPSVSDDRSFHVANVDSGDRQGSQFPVVIMQLSELQTLTGAANADQAEQILVSANDPAVQSQLENIYPQSTVETRSGVTTQQVLDDELPLALSITAFLIAIVVGTLFVMTMTGLEVTADRAQIATLAAVGISAQSRFTLIATQSILSTILGGLVGVVLGFGGLWLVNEVSMQTLTTVPVAAAEPILALYGVVVAVVVALLSLPYIAILLRRVGVAEEVLQ</sequence>
<evidence type="ECO:0000313" key="9">
    <source>
        <dbReference type="Proteomes" id="UP001203207"/>
    </source>
</evidence>
<keyword evidence="4 6" id="KW-1133">Transmembrane helix</keyword>
<accession>A0AAE3K933</accession>
<dbReference type="EMBL" id="JAKRVX010000005">
    <property type="protein sequence ID" value="MCL9817663.1"/>
    <property type="molecule type" value="Genomic_DNA"/>
</dbReference>
<keyword evidence="2" id="KW-1003">Cell membrane</keyword>